<evidence type="ECO:0000313" key="13">
    <source>
        <dbReference type="EMBL" id="CAI8041574.1"/>
    </source>
</evidence>
<dbReference type="PANTHER" id="PTHR11680:SF35">
    <property type="entry name" value="SERINE HYDROXYMETHYLTRANSFERASE 1"/>
    <property type="match status" value="1"/>
</dbReference>
<dbReference type="InterPro" id="IPR019798">
    <property type="entry name" value="Ser_HO-MeTrfase_PLP_BS"/>
</dbReference>
<evidence type="ECO:0000256" key="2">
    <source>
        <dbReference type="ARBA" id="ARBA00004496"/>
    </source>
</evidence>
<evidence type="ECO:0000256" key="11">
    <source>
        <dbReference type="RuleBase" id="RU000585"/>
    </source>
</evidence>
<comment type="catalytic activity">
    <reaction evidence="11">
        <text>(6R)-5,10-methylene-5,6,7,8-tetrahydrofolate + glycine + H2O = (6S)-5,6,7,8-tetrahydrofolate + L-serine</text>
        <dbReference type="Rhea" id="RHEA:15481"/>
        <dbReference type="ChEBI" id="CHEBI:15377"/>
        <dbReference type="ChEBI" id="CHEBI:15636"/>
        <dbReference type="ChEBI" id="CHEBI:33384"/>
        <dbReference type="ChEBI" id="CHEBI:57305"/>
        <dbReference type="ChEBI" id="CHEBI:57453"/>
        <dbReference type="EC" id="2.1.2.1"/>
    </reaction>
</comment>
<evidence type="ECO:0000256" key="6">
    <source>
        <dbReference type="ARBA" id="ARBA00022490"/>
    </source>
</evidence>
<keyword evidence="14" id="KW-1185">Reference proteome</keyword>
<comment type="caution">
    <text evidence="13">The sequence shown here is derived from an EMBL/GenBank/DDBJ whole genome shotgun (WGS) entry which is preliminary data.</text>
</comment>
<dbReference type="InterPro" id="IPR001085">
    <property type="entry name" value="Ser_HO-MeTrfase"/>
</dbReference>
<evidence type="ECO:0000256" key="5">
    <source>
        <dbReference type="ARBA" id="ARBA00011738"/>
    </source>
</evidence>
<reference evidence="13" key="1">
    <citation type="submission" date="2023-03" db="EMBL/GenBank/DDBJ databases">
        <authorList>
            <person name="Steffen K."/>
            <person name="Cardenas P."/>
        </authorList>
    </citation>
    <scope>NUCLEOTIDE SEQUENCE</scope>
</reference>
<dbReference type="EMBL" id="CASHTH010003194">
    <property type="protein sequence ID" value="CAI8041574.1"/>
    <property type="molecule type" value="Genomic_DNA"/>
</dbReference>
<evidence type="ECO:0000256" key="3">
    <source>
        <dbReference type="ARBA" id="ARBA00004777"/>
    </source>
</evidence>
<dbReference type="InterPro" id="IPR049943">
    <property type="entry name" value="Ser_HO-MeTrfase-like"/>
</dbReference>
<evidence type="ECO:0000256" key="10">
    <source>
        <dbReference type="PIRSR" id="PIRSR000412-50"/>
    </source>
</evidence>
<dbReference type="AlphaFoldDB" id="A0AA35X2D8"/>
<dbReference type="Gene3D" id="3.40.640.10">
    <property type="entry name" value="Type I PLP-dependent aspartate aminotransferase-like (Major domain)"/>
    <property type="match status" value="1"/>
</dbReference>
<dbReference type="InterPro" id="IPR015424">
    <property type="entry name" value="PyrdxlP-dep_Trfase"/>
</dbReference>
<evidence type="ECO:0000313" key="14">
    <source>
        <dbReference type="Proteomes" id="UP001174909"/>
    </source>
</evidence>
<dbReference type="GO" id="GO:0005829">
    <property type="term" value="C:cytosol"/>
    <property type="evidence" value="ECO:0007669"/>
    <property type="project" value="TreeGrafter"/>
</dbReference>
<comment type="subunit">
    <text evidence="5">Homodimer.</text>
</comment>
<dbReference type="Gene3D" id="3.90.1150.10">
    <property type="entry name" value="Aspartate Aminotransferase, domain 1"/>
    <property type="match status" value="1"/>
</dbReference>
<dbReference type="PIRSF" id="PIRSF000412">
    <property type="entry name" value="SHMT"/>
    <property type="match status" value="1"/>
</dbReference>
<protein>
    <recommendedName>
        <fullName evidence="11">Serine hydroxymethyltransferase</fullName>
        <ecNumber evidence="11">2.1.2.1</ecNumber>
    </recommendedName>
</protein>
<evidence type="ECO:0000256" key="7">
    <source>
        <dbReference type="ARBA" id="ARBA00022563"/>
    </source>
</evidence>
<feature type="modified residue" description="N6-(pyridoxal phosphate)lysine" evidence="10">
    <location>
        <position position="227"/>
    </location>
</feature>
<keyword evidence="8 11" id="KW-0808">Transferase</keyword>
<dbReference type="PANTHER" id="PTHR11680">
    <property type="entry name" value="SERINE HYDROXYMETHYLTRANSFERASE"/>
    <property type="match status" value="1"/>
</dbReference>
<name>A0AA35X2D8_GEOBA</name>
<keyword evidence="6" id="KW-0963">Cytoplasm</keyword>
<dbReference type="NCBIfam" id="NF000586">
    <property type="entry name" value="PRK00011.1"/>
    <property type="match status" value="1"/>
</dbReference>
<comment type="cofactor">
    <cofactor evidence="1 10 11">
        <name>pyridoxal 5'-phosphate</name>
        <dbReference type="ChEBI" id="CHEBI:597326"/>
    </cofactor>
</comment>
<gene>
    <name evidence="13" type="ORF">GBAR_LOCUS23099</name>
</gene>
<dbReference type="InterPro" id="IPR039429">
    <property type="entry name" value="SHMT-like_dom"/>
</dbReference>
<keyword evidence="9 10" id="KW-0663">Pyridoxal phosphate</keyword>
<dbReference type="InterPro" id="IPR015422">
    <property type="entry name" value="PyrdxlP-dep_Trfase_small"/>
</dbReference>
<evidence type="ECO:0000256" key="8">
    <source>
        <dbReference type="ARBA" id="ARBA00022679"/>
    </source>
</evidence>
<evidence type="ECO:0000259" key="12">
    <source>
        <dbReference type="Pfam" id="PF00464"/>
    </source>
</evidence>
<proteinExistence type="inferred from homology"/>
<evidence type="ECO:0000256" key="1">
    <source>
        <dbReference type="ARBA" id="ARBA00001933"/>
    </source>
</evidence>
<dbReference type="SUPFAM" id="SSF53383">
    <property type="entry name" value="PLP-dependent transferases"/>
    <property type="match status" value="1"/>
</dbReference>
<dbReference type="FunFam" id="3.40.640.10:FF:000001">
    <property type="entry name" value="Serine hydroxymethyltransferase"/>
    <property type="match status" value="1"/>
</dbReference>
<organism evidence="13 14">
    <name type="scientific">Geodia barretti</name>
    <name type="common">Barrett's horny sponge</name>
    <dbReference type="NCBI Taxonomy" id="519541"/>
    <lineage>
        <taxon>Eukaryota</taxon>
        <taxon>Metazoa</taxon>
        <taxon>Porifera</taxon>
        <taxon>Demospongiae</taxon>
        <taxon>Heteroscleromorpha</taxon>
        <taxon>Tetractinellida</taxon>
        <taxon>Astrophorina</taxon>
        <taxon>Geodiidae</taxon>
        <taxon>Geodia</taxon>
    </lineage>
</organism>
<sequence length="420" mass="45701">MNRSLSEVDPQIVQIMLQDLDRLQNCLTLIPSENYVSRAVMQMQASVLTSKYAEGTPGARYYNGCAAADGVESLAIERAKQLFGVDHVNVQPHAGNLANMAAYQALLERGDTILSMRLDHGGHLSHGLPQNFSGQYYNIVSYGVDPETEQIDINMIAELAKAHQPKLIIVGGSAYPRWFDFAQWREVADSVGAYLMADIAHTAGLIAADVHPDPVPYCDVITTTTHKTLRGPRGAIVMCRDELAEAVDRAVFPGIQGGPFMHTIAAKAVAFKEAMEPAFKTYQSQVVKNAKALAEALIGNGFRLVSGGTDNHLMLIDLTATYKQLSGRQAADHLENAGIIVNKNTIPSDKRSATTTSGIRLGTPMITGRGMKEGEMQLIADLITETLEGRRSAGTKRGVREKVSDLCGQFPIYEDLNLWT</sequence>
<dbReference type="InterPro" id="IPR015421">
    <property type="entry name" value="PyrdxlP-dep_Trfase_major"/>
</dbReference>
<dbReference type="Proteomes" id="UP001174909">
    <property type="component" value="Unassembled WGS sequence"/>
</dbReference>
<comment type="subcellular location">
    <subcellularLocation>
        <location evidence="2">Cytoplasm</location>
    </subcellularLocation>
</comment>
<dbReference type="EC" id="2.1.2.1" evidence="11"/>
<comment type="similarity">
    <text evidence="4 11">Belongs to the SHMT family.</text>
</comment>
<dbReference type="GO" id="GO:0030170">
    <property type="term" value="F:pyridoxal phosphate binding"/>
    <property type="evidence" value="ECO:0007669"/>
    <property type="project" value="InterPro"/>
</dbReference>
<dbReference type="GO" id="GO:0019264">
    <property type="term" value="P:glycine biosynthetic process from serine"/>
    <property type="evidence" value="ECO:0007669"/>
    <property type="project" value="InterPro"/>
</dbReference>
<dbReference type="GO" id="GO:0004372">
    <property type="term" value="F:glycine hydroxymethyltransferase activity"/>
    <property type="evidence" value="ECO:0007669"/>
    <property type="project" value="UniProtKB-EC"/>
</dbReference>
<dbReference type="PROSITE" id="PS00096">
    <property type="entry name" value="SHMT"/>
    <property type="match status" value="1"/>
</dbReference>
<evidence type="ECO:0000256" key="4">
    <source>
        <dbReference type="ARBA" id="ARBA00006376"/>
    </source>
</evidence>
<keyword evidence="7 11" id="KW-0554">One-carbon metabolism</keyword>
<dbReference type="CDD" id="cd00378">
    <property type="entry name" value="SHMT"/>
    <property type="match status" value="1"/>
</dbReference>
<dbReference type="HAMAP" id="MF_00051">
    <property type="entry name" value="SHMT"/>
    <property type="match status" value="1"/>
</dbReference>
<comment type="pathway">
    <text evidence="3 11">One-carbon metabolism; tetrahydrofolate interconversion.</text>
</comment>
<feature type="domain" description="Serine hydroxymethyltransferase-like" evidence="12">
    <location>
        <begin position="5"/>
        <end position="383"/>
    </location>
</feature>
<dbReference type="Pfam" id="PF00464">
    <property type="entry name" value="SHMT"/>
    <property type="match status" value="1"/>
</dbReference>
<comment type="function">
    <text evidence="11">Interconversion of serine and glycine.</text>
</comment>
<dbReference type="GO" id="GO:0035999">
    <property type="term" value="P:tetrahydrofolate interconversion"/>
    <property type="evidence" value="ECO:0007669"/>
    <property type="project" value="InterPro"/>
</dbReference>
<evidence type="ECO:0000256" key="9">
    <source>
        <dbReference type="ARBA" id="ARBA00022898"/>
    </source>
</evidence>
<accession>A0AA35X2D8</accession>